<name>A0AAD7C9I5_MYCRO</name>
<protein>
    <submittedName>
        <fullName evidence="1">Uncharacterized protein</fullName>
    </submittedName>
</protein>
<dbReference type="Proteomes" id="UP001221757">
    <property type="component" value="Unassembled WGS sequence"/>
</dbReference>
<dbReference type="AlphaFoldDB" id="A0AAD7C9I5"/>
<gene>
    <name evidence="1" type="ORF">B0H17DRAFT_1216292</name>
</gene>
<dbReference type="EMBL" id="JARKIE010000412">
    <property type="protein sequence ID" value="KAJ7642880.1"/>
    <property type="molecule type" value="Genomic_DNA"/>
</dbReference>
<keyword evidence="2" id="KW-1185">Reference proteome</keyword>
<accession>A0AAD7C9I5</accession>
<reference evidence="1" key="1">
    <citation type="submission" date="2023-03" db="EMBL/GenBank/DDBJ databases">
        <title>Massive genome expansion in bonnet fungi (Mycena s.s.) driven by repeated elements and novel gene families across ecological guilds.</title>
        <authorList>
            <consortium name="Lawrence Berkeley National Laboratory"/>
            <person name="Harder C.B."/>
            <person name="Miyauchi S."/>
            <person name="Viragh M."/>
            <person name="Kuo A."/>
            <person name="Thoen E."/>
            <person name="Andreopoulos B."/>
            <person name="Lu D."/>
            <person name="Skrede I."/>
            <person name="Drula E."/>
            <person name="Henrissat B."/>
            <person name="Morin E."/>
            <person name="Kohler A."/>
            <person name="Barry K."/>
            <person name="LaButti K."/>
            <person name="Morin E."/>
            <person name="Salamov A."/>
            <person name="Lipzen A."/>
            <person name="Mereny Z."/>
            <person name="Hegedus B."/>
            <person name="Baldrian P."/>
            <person name="Stursova M."/>
            <person name="Weitz H."/>
            <person name="Taylor A."/>
            <person name="Grigoriev I.V."/>
            <person name="Nagy L.G."/>
            <person name="Martin F."/>
            <person name="Kauserud H."/>
        </authorList>
    </citation>
    <scope>NUCLEOTIDE SEQUENCE</scope>
    <source>
        <strain evidence="1">CBHHK067</strain>
    </source>
</reference>
<evidence type="ECO:0000313" key="2">
    <source>
        <dbReference type="Proteomes" id="UP001221757"/>
    </source>
</evidence>
<organism evidence="1 2">
    <name type="scientific">Mycena rosella</name>
    <name type="common">Pink bonnet</name>
    <name type="synonym">Agaricus rosellus</name>
    <dbReference type="NCBI Taxonomy" id="1033263"/>
    <lineage>
        <taxon>Eukaryota</taxon>
        <taxon>Fungi</taxon>
        <taxon>Dikarya</taxon>
        <taxon>Basidiomycota</taxon>
        <taxon>Agaricomycotina</taxon>
        <taxon>Agaricomycetes</taxon>
        <taxon>Agaricomycetidae</taxon>
        <taxon>Agaricales</taxon>
        <taxon>Marasmiineae</taxon>
        <taxon>Mycenaceae</taxon>
        <taxon>Mycena</taxon>
    </lineage>
</organism>
<proteinExistence type="predicted"/>
<sequence>MFKLRSDLYGLPSLLHVVCDEMLRAHYATPILHHGALQCFLNPHPGSGGNTVKIAPDASFVSRVKAWIQSEHKMRLQFTKAILCTTEIHLTALSAATSPQNI</sequence>
<comment type="caution">
    <text evidence="1">The sequence shown here is derived from an EMBL/GenBank/DDBJ whole genome shotgun (WGS) entry which is preliminary data.</text>
</comment>
<evidence type="ECO:0000313" key="1">
    <source>
        <dbReference type="EMBL" id="KAJ7642880.1"/>
    </source>
</evidence>